<accession>A0A833HP93</accession>
<gene>
    <name evidence="2" type="ORF">F8153_06545</name>
</gene>
<keyword evidence="3" id="KW-1185">Reference proteome</keyword>
<proteinExistence type="predicted"/>
<protein>
    <submittedName>
        <fullName evidence="2">Uncharacterized protein</fullName>
    </submittedName>
</protein>
<organism evidence="2 3">
    <name type="scientific">Alkaliphilus serpentinus</name>
    <dbReference type="NCBI Taxonomy" id="1482731"/>
    <lineage>
        <taxon>Bacteria</taxon>
        <taxon>Bacillati</taxon>
        <taxon>Bacillota</taxon>
        <taxon>Clostridia</taxon>
        <taxon>Peptostreptococcales</taxon>
        <taxon>Natronincolaceae</taxon>
        <taxon>Alkaliphilus</taxon>
    </lineage>
</organism>
<feature type="transmembrane region" description="Helical" evidence="1">
    <location>
        <begin position="106"/>
        <end position="123"/>
    </location>
</feature>
<keyword evidence="1" id="KW-0472">Membrane</keyword>
<dbReference type="Proteomes" id="UP000465601">
    <property type="component" value="Unassembled WGS sequence"/>
</dbReference>
<dbReference type="RefSeq" id="WP_151865578.1">
    <property type="nucleotide sequence ID" value="NZ_WBZB01000017.1"/>
</dbReference>
<dbReference type="OrthoDB" id="1956655at2"/>
<sequence length="144" mass="16232">MAEIIDARGRYSLDFLMIPREHIGKFNEFMEEFGDVSDYDLYKQILDTKSKVSANVLNQHMKNLDALSSMTGFVTDSTKGRIELVKRVLNTDTGSSKPKSHVENQFWGGSSLLLWFLILAAIWRRPFFGGPGFGGGFLGRGPFF</sequence>
<comment type="caution">
    <text evidence="2">The sequence shown here is derived from an EMBL/GenBank/DDBJ whole genome shotgun (WGS) entry which is preliminary data.</text>
</comment>
<dbReference type="AlphaFoldDB" id="A0A833HP93"/>
<reference evidence="2 3" key="1">
    <citation type="submission" date="2019-10" db="EMBL/GenBank/DDBJ databases">
        <title>Alkaliphilus serpentinus sp. nov. and Alkaliphilus pronyensis sp. nov., two novel anaerobic alkaliphilic species isolated from the serpentinized-hosted hydrothermal field of the Prony Bay (New Caledonia).</title>
        <authorList>
            <person name="Postec A."/>
        </authorList>
    </citation>
    <scope>NUCLEOTIDE SEQUENCE [LARGE SCALE GENOMIC DNA]</scope>
    <source>
        <strain evidence="2 3">LacT</strain>
    </source>
</reference>
<keyword evidence="1" id="KW-0812">Transmembrane</keyword>
<evidence type="ECO:0000256" key="1">
    <source>
        <dbReference type="SAM" id="Phobius"/>
    </source>
</evidence>
<keyword evidence="1" id="KW-1133">Transmembrane helix</keyword>
<evidence type="ECO:0000313" key="2">
    <source>
        <dbReference type="EMBL" id="KAB3530506.1"/>
    </source>
</evidence>
<name>A0A833HP93_9FIRM</name>
<dbReference type="EMBL" id="WBZB01000017">
    <property type="protein sequence ID" value="KAB3530506.1"/>
    <property type="molecule type" value="Genomic_DNA"/>
</dbReference>
<evidence type="ECO:0000313" key="3">
    <source>
        <dbReference type="Proteomes" id="UP000465601"/>
    </source>
</evidence>